<dbReference type="EMBL" id="KN837205">
    <property type="protein sequence ID" value="KIJ34038.1"/>
    <property type="molecule type" value="Genomic_DNA"/>
</dbReference>
<gene>
    <name evidence="2" type="ORF">M422DRAFT_264001</name>
</gene>
<evidence type="ECO:0000256" key="1">
    <source>
        <dbReference type="SAM" id="MobiDB-lite"/>
    </source>
</evidence>
<accession>A0A0C9TUL4</accession>
<reference evidence="2 3" key="1">
    <citation type="submission" date="2014-06" db="EMBL/GenBank/DDBJ databases">
        <title>Evolutionary Origins and Diversification of the Mycorrhizal Mutualists.</title>
        <authorList>
            <consortium name="DOE Joint Genome Institute"/>
            <consortium name="Mycorrhizal Genomics Consortium"/>
            <person name="Kohler A."/>
            <person name="Kuo A."/>
            <person name="Nagy L.G."/>
            <person name="Floudas D."/>
            <person name="Copeland A."/>
            <person name="Barry K.W."/>
            <person name="Cichocki N."/>
            <person name="Veneault-Fourrey C."/>
            <person name="LaButti K."/>
            <person name="Lindquist E.A."/>
            <person name="Lipzen A."/>
            <person name="Lundell T."/>
            <person name="Morin E."/>
            <person name="Murat C."/>
            <person name="Riley R."/>
            <person name="Ohm R."/>
            <person name="Sun H."/>
            <person name="Tunlid A."/>
            <person name="Henrissat B."/>
            <person name="Grigoriev I.V."/>
            <person name="Hibbett D.S."/>
            <person name="Martin F."/>
        </authorList>
    </citation>
    <scope>NUCLEOTIDE SEQUENCE [LARGE SCALE GENOMIC DNA]</scope>
    <source>
        <strain evidence="2 3">SS14</strain>
    </source>
</reference>
<dbReference type="AlphaFoldDB" id="A0A0C9TUL4"/>
<organism evidence="2 3">
    <name type="scientific">Sphaerobolus stellatus (strain SS14)</name>
    <dbReference type="NCBI Taxonomy" id="990650"/>
    <lineage>
        <taxon>Eukaryota</taxon>
        <taxon>Fungi</taxon>
        <taxon>Dikarya</taxon>
        <taxon>Basidiomycota</taxon>
        <taxon>Agaricomycotina</taxon>
        <taxon>Agaricomycetes</taxon>
        <taxon>Phallomycetidae</taxon>
        <taxon>Geastrales</taxon>
        <taxon>Sphaerobolaceae</taxon>
        <taxon>Sphaerobolus</taxon>
    </lineage>
</organism>
<proteinExistence type="predicted"/>
<keyword evidence="3" id="KW-1185">Reference proteome</keyword>
<dbReference type="HOGENOM" id="CLU_1759946_0_0_1"/>
<dbReference type="Proteomes" id="UP000054279">
    <property type="component" value="Unassembled WGS sequence"/>
</dbReference>
<evidence type="ECO:0000313" key="3">
    <source>
        <dbReference type="Proteomes" id="UP000054279"/>
    </source>
</evidence>
<evidence type="ECO:0000313" key="2">
    <source>
        <dbReference type="EMBL" id="KIJ34038.1"/>
    </source>
</evidence>
<feature type="region of interest" description="Disordered" evidence="1">
    <location>
        <begin position="64"/>
        <end position="84"/>
    </location>
</feature>
<protein>
    <submittedName>
        <fullName evidence="2">Uncharacterized protein</fullName>
    </submittedName>
</protein>
<sequence>MGQVLKSKCARIQNLKNLQNSSVEISGNTTQQQQDDESDTEYLPGLEIRARFVELEAKGIIPYWEDEPEEDSDGEEVDEEAEAEVHDDATFLTFASRMQEAQLLLEAQEREAEALRKRPKRYLGNSERTRYQNVAKRRKIQVGCLGQP</sequence>
<name>A0A0C9TUL4_SPHS4</name>
<feature type="compositionally biased region" description="Acidic residues" evidence="1">
    <location>
        <begin position="64"/>
        <end position="82"/>
    </location>
</feature>